<gene>
    <name evidence="1" type="ORF">FGK64_15220</name>
</gene>
<dbReference type="Proteomes" id="UP001191082">
    <property type="component" value="Unassembled WGS sequence"/>
</dbReference>
<dbReference type="EMBL" id="VCPC01000003">
    <property type="protein sequence ID" value="TMV11622.1"/>
    <property type="molecule type" value="Genomic_DNA"/>
</dbReference>
<accession>A0ABY2X8G4</accession>
<dbReference type="Gene3D" id="3.30.310.50">
    <property type="entry name" value="Alpha-D-phosphohexomutase, C-terminal domain"/>
    <property type="match status" value="1"/>
</dbReference>
<sequence length="99" mass="10956">MISSTARFETPNGAKYIVQLCKHFAHKVDVSYDETSGRAALPPGPATMQADAQGLTVTVTAEADDGMTRARFIIEDHLKRFAFREDFERLTWSQPAPVA</sequence>
<comment type="caution">
    <text evidence="1">The sequence shown here is derived from an EMBL/GenBank/DDBJ whole genome shotgun (WGS) entry which is preliminary data.</text>
</comment>
<proteinExistence type="predicted"/>
<protein>
    <submittedName>
        <fullName evidence="1">DUF2218 domain-containing protein</fullName>
    </submittedName>
</protein>
<evidence type="ECO:0000313" key="2">
    <source>
        <dbReference type="Proteomes" id="UP001191082"/>
    </source>
</evidence>
<dbReference type="RefSeq" id="WP_138864687.1">
    <property type="nucleotide sequence ID" value="NZ_VCPC01000003.1"/>
</dbReference>
<reference evidence="1 2" key="1">
    <citation type="submission" date="2019-05" db="EMBL/GenBank/DDBJ databases">
        <title>Marivita sp. nov. isolated from sea sediment.</title>
        <authorList>
            <person name="Kim W."/>
        </authorList>
    </citation>
    <scope>NUCLEOTIDE SEQUENCE [LARGE SCALE GENOMIC DNA]</scope>
    <source>
        <strain evidence="1 2">CAU 1492</strain>
    </source>
</reference>
<name>A0ABY2X8G4_9RHOB</name>
<organism evidence="1 2">
    <name type="scientific">Arenibacterium halophilum</name>
    <dbReference type="NCBI Taxonomy" id="2583821"/>
    <lineage>
        <taxon>Bacteria</taxon>
        <taxon>Pseudomonadati</taxon>
        <taxon>Pseudomonadota</taxon>
        <taxon>Alphaproteobacteria</taxon>
        <taxon>Rhodobacterales</taxon>
        <taxon>Paracoccaceae</taxon>
        <taxon>Arenibacterium</taxon>
    </lineage>
</organism>
<dbReference type="InterPro" id="IPR014543">
    <property type="entry name" value="UCP028291"/>
</dbReference>
<dbReference type="Pfam" id="PF09981">
    <property type="entry name" value="DUF2218"/>
    <property type="match status" value="1"/>
</dbReference>
<keyword evidence="2" id="KW-1185">Reference proteome</keyword>
<dbReference type="PIRSF" id="PIRSF028291">
    <property type="entry name" value="UCP028291"/>
    <property type="match status" value="1"/>
</dbReference>
<evidence type="ECO:0000313" key="1">
    <source>
        <dbReference type="EMBL" id="TMV11622.1"/>
    </source>
</evidence>